<dbReference type="AlphaFoldDB" id="A0AA40DWU8"/>
<dbReference type="GO" id="GO:0008237">
    <property type="term" value="F:metallopeptidase activity"/>
    <property type="evidence" value="ECO:0007669"/>
    <property type="project" value="InterPro"/>
</dbReference>
<dbReference type="Proteomes" id="UP001172159">
    <property type="component" value="Unassembled WGS sequence"/>
</dbReference>
<gene>
    <name evidence="2" type="ORF">B0T21DRAFT_296698</name>
</gene>
<dbReference type="GO" id="GO:0008270">
    <property type="term" value="F:zinc ion binding"/>
    <property type="evidence" value="ECO:0007669"/>
    <property type="project" value="InterPro"/>
</dbReference>
<evidence type="ECO:0000259" key="1">
    <source>
        <dbReference type="SMART" id="SM00235"/>
    </source>
</evidence>
<evidence type="ECO:0000313" key="2">
    <source>
        <dbReference type="EMBL" id="KAK0716542.1"/>
    </source>
</evidence>
<protein>
    <recommendedName>
        <fullName evidence="1">Peptidase metallopeptidase domain-containing protein</fullName>
    </recommendedName>
</protein>
<sequence length="252" mass="28732">MAVIRLNKRWPQHKELRIQFLDGTWAMRNRVVMYARQWEEHVNLVFNFVSHGPSDIRISFDPKYMTLGHGESWSSVGTNARRKSLSQPTMLIRCSIMEDRDGGANTILHEFGHCLAFEHEHQSPEADIQWNRAVVLAESGMSAENTDQYILTKFEKDGQVDCSSFDPTSVLMYTIPSRWTLDGFSADRVSVLSPLDKAFAAKHYPPLGCAPSASEHLSISNNELLGGWTCLECRKGGWNQYCHVRCRYYGVK</sequence>
<reference evidence="2" key="1">
    <citation type="submission" date="2023-06" db="EMBL/GenBank/DDBJ databases">
        <title>Genome-scale phylogeny and comparative genomics of the fungal order Sordariales.</title>
        <authorList>
            <consortium name="Lawrence Berkeley National Laboratory"/>
            <person name="Hensen N."/>
            <person name="Bonometti L."/>
            <person name="Westerberg I."/>
            <person name="Brannstrom I.O."/>
            <person name="Guillou S."/>
            <person name="Cros-Aarteil S."/>
            <person name="Calhoun S."/>
            <person name="Haridas S."/>
            <person name="Kuo A."/>
            <person name="Mondo S."/>
            <person name="Pangilinan J."/>
            <person name="Riley R."/>
            <person name="Labutti K."/>
            <person name="Andreopoulos B."/>
            <person name="Lipzen A."/>
            <person name="Chen C."/>
            <person name="Yanf M."/>
            <person name="Daum C."/>
            <person name="Ng V."/>
            <person name="Clum A."/>
            <person name="Steindorff A."/>
            <person name="Ohm R."/>
            <person name="Martin F."/>
            <person name="Silar P."/>
            <person name="Natvig D."/>
            <person name="Lalanne C."/>
            <person name="Gautier V."/>
            <person name="Ament-Velasquez S.L."/>
            <person name="Kruys A."/>
            <person name="Hutchinson M.I."/>
            <person name="Powell A.J."/>
            <person name="Barry K."/>
            <person name="Miller A.N."/>
            <person name="Grigoriev I.V."/>
            <person name="Debuchy R."/>
            <person name="Gladieux P."/>
            <person name="Thoren M.H."/>
            <person name="Johannesson H."/>
        </authorList>
    </citation>
    <scope>NUCLEOTIDE SEQUENCE</scope>
    <source>
        <strain evidence="2">CBS 540.89</strain>
    </source>
</reference>
<evidence type="ECO:0000313" key="3">
    <source>
        <dbReference type="Proteomes" id="UP001172159"/>
    </source>
</evidence>
<dbReference type="Gene3D" id="3.40.390.10">
    <property type="entry name" value="Collagenase (Catalytic Domain)"/>
    <property type="match status" value="1"/>
</dbReference>
<keyword evidence="3" id="KW-1185">Reference proteome</keyword>
<dbReference type="SUPFAM" id="SSF55486">
    <property type="entry name" value="Metalloproteases ('zincins'), catalytic domain"/>
    <property type="match status" value="1"/>
</dbReference>
<feature type="domain" description="Peptidase metallopeptidase" evidence="1">
    <location>
        <begin position="6"/>
        <end position="153"/>
    </location>
</feature>
<dbReference type="SMART" id="SM00235">
    <property type="entry name" value="ZnMc"/>
    <property type="match status" value="1"/>
</dbReference>
<proteinExistence type="predicted"/>
<organism evidence="2 3">
    <name type="scientific">Apiosordaria backusii</name>
    <dbReference type="NCBI Taxonomy" id="314023"/>
    <lineage>
        <taxon>Eukaryota</taxon>
        <taxon>Fungi</taxon>
        <taxon>Dikarya</taxon>
        <taxon>Ascomycota</taxon>
        <taxon>Pezizomycotina</taxon>
        <taxon>Sordariomycetes</taxon>
        <taxon>Sordariomycetidae</taxon>
        <taxon>Sordariales</taxon>
        <taxon>Lasiosphaeriaceae</taxon>
        <taxon>Apiosordaria</taxon>
    </lineage>
</organism>
<accession>A0AA40DWU8</accession>
<dbReference type="GO" id="GO:0006508">
    <property type="term" value="P:proteolysis"/>
    <property type="evidence" value="ECO:0007669"/>
    <property type="project" value="InterPro"/>
</dbReference>
<name>A0AA40DWU8_9PEZI</name>
<dbReference type="InterPro" id="IPR006026">
    <property type="entry name" value="Peptidase_Metallo"/>
</dbReference>
<dbReference type="InterPro" id="IPR024079">
    <property type="entry name" value="MetalloPept_cat_dom_sf"/>
</dbReference>
<comment type="caution">
    <text evidence="2">The sequence shown here is derived from an EMBL/GenBank/DDBJ whole genome shotgun (WGS) entry which is preliminary data.</text>
</comment>
<dbReference type="EMBL" id="JAUKTV010000014">
    <property type="protein sequence ID" value="KAK0716542.1"/>
    <property type="molecule type" value="Genomic_DNA"/>
</dbReference>